<dbReference type="InterPro" id="IPR006563">
    <property type="entry name" value="POX_dom"/>
</dbReference>
<accession>A0A7I8KPS4</accession>
<evidence type="ECO:0000313" key="12">
    <source>
        <dbReference type="Proteomes" id="UP000663760"/>
    </source>
</evidence>
<feature type="compositionally biased region" description="Low complexity" evidence="9">
    <location>
        <begin position="185"/>
        <end position="194"/>
    </location>
</feature>
<evidence type="ECO:0000313" key="11">
    <source>
        <dbReference type="EMBL" id="CAA7399472.1"/>
    </source>
</evidence>
<feature type="domain" description="Homeobox" evidence="10">
    <location>
        <begin position="334"/>
        <end position="397"/>
    </location>
</feature>
<comment type="similarity">
    <text evidence="2">Belongs to the TALE/BELL homeobox family.</text>
</comment>
<evidence type="ECO:0000256" key="2">
    <source>
        <dbReference type="ARBA" id="ARBA00006454"/>
    </source>
</evidence>
<dbReference type="Pfam" id="PF05920">
    <property type="entry name" value="Homeobox_KN"/>
    <property type="match status" value="1"/>
</dbReference>
<comment type="subcellular location">
    <subcellularLocation>
        <location evidence="1 8">Nucleus</location>
    </subcellularLocation>
</comment>
<organism evidence="11 12">
    <name type="scientific">Spirodela intermedia</name>
    <name type="common">Intermediate duckweed</name>
    <dbReference type="NCBI Taxonomy" id="51605"/>
    <lineage>
        <taxon>Eukaryota</taxon>
        <taxon>Viridiplantae</taxon>
        <taxon>Streptophyta</taxon>
        <taxon>Embryophyta</taxon>
        <taxon>Tracheophyta</taxon>
        <taxon>Spermatophyta</taxon>
        <taxon>Magnoliopsida</taxon>
        <taxon>Liliopsida</taxon>
        <taxon>Araceae</taxon>
        <taxon>Lemnoideae</taxon>
        <taxon>Spirodela</taxon>
    </lineage>
</organism>
<dbReference type="CDD" id="cd00086">
    <property type="entry name" value="homeodomain"/>
    <property type="match status" value="1"/>
</dbReference>
<keyword evidence="3" id="KW-0805">Transcription regulation</keyword>
<feature type="region of interest" description="Disordered" evidence="9">
    <location>
        <begin position="52"/>
        <end position="71"/>
    </location>
</feature>
<dbReference type="SMART" id="SM00389">
    <property type="entry name" value="HOX"/>
    <property type="match status" value="1"/>
</dbReference>
<proteinExistence type="inferred from homology"/>
<evidence type="ECO:0000256" key="7">
    <source>
        <dbReference type="ARBA" id="ARBA00023242"/>
    </source>
</evidence>
<evidence type="ECO:0000256" key="1">
    <source>
        <dbReference type="ARBA" id="ARBA00004123"/>
    </source>
</evidence>
<dbReference type="Gene3D" id="1.10.10.60">
    <property type="entry name" value="Homeodomain-like"/>
    <property type="match status" value="1"/>
</dbReference>
<protein>
    <recommendedName>
        <fullName evidence="10">Homeobox domain-containing protein</fullName>
    </recommendedName>
</protein>
<dbReference type="InterPro" id="IPR008422">
    <property type="entry name" value="KN_HD"/>
</dbReference>
<evidence type="ECO:0000256" key="4">
    <source>
        <dbReference type="ARBA" id="ARBA00023125"/>
    </source>
</evidence>
<keyword evidence="5 8" id="KW-0371">Homeobox</keyword>
<evidence type="ECO:0000259" key="10">
    <source>
        <dbReference type="PROSITE" id="PS50071"/>
    </source>
</evidence>
<keyword evidence="12" id="KW-1185">Reference proteome</keyword>
<dbReference type="GO" id="GO:0006355">
    <property type="term" value="P:regulation of DNA-templated transcription"/>
    <property type="evidence" value="ECO:0007669"/>
    <property type="project" value="InterPro"/>
</dbReference>
<dbReference type="AlphaFoldDB" id="A0A7I8KPS4"/>
<gene>
    <name evidence="11" type="ORF">SI8410_07010142</name>
</gene>
<feature type="region of interest" description="Disordered" evidence="9">
    <location>
        <begin position="174"/>
        <end position="206"/>
    </location>
</feature>
<dbReference type="Pfam" id="PF07526">
    <property type="entry name" value="POX"/>
    <property type="match status" value="1"/>
</dbReference>
<dbReference type="GO" id="GO:0005634">
    <property type="term" value="C:nucleus"/>
    <property type="evidence" value="ECO:0007669"/>
    <property type="project" value="UniProtKB-SubCell"/>
</dbReference>
<dbReference type="InterPro" id="IPR001356">
    <property type="entry name" value="HD"/>
</dbReference>
<sequence>MSQGFYQGLFTFPDGVHEPNGAAGNLLSDMFNLPSGGGSQAADLAASQIPPNFRHQRSAPSEAGPPSFSGDWYAGGGSMTHLANAAAKPAPLPQPHNFPGLNAATAMQLFLLNPQQQRPPPHSAALPHPYFFPAEQVEYGGSFSAAQGLRQSRYARAAQELLEEFCSVVRGQMRARGGGGRGKRQVSSSSSAVTGDGGPSATAPGMEAPVDRFEQQRKKAQLLSMLNEIDRRYSSYCDQMQAVMSSFDSAMGLGSAIPYTALARQAMSRHFRALKDAVAAQLRRTCSLLGEDAGGGGGGGAAGLTKGETPRLRLLEQSLWRQRSLSHGGAALEQETWRPQRGLPERSVKVLRAWLFEHFLHPYPSDADKHSLARQTGLSRSQVSNWFINARVRLWKPMVEEMYQKESTAAEDQTPPPEPAPGGAGEGSSWSPAPSHRSQQYQQERLAPWEAAAAARHGDGVDMAALLVGDLCELGGAAGLATSGDVSLTLGLRHAGNSPAMRRFPGEGF</sequence>
<evidence type="ECO:0000256" key="8">
    <source>
        <dbReference type="PROSITE-ProRule" id="PRU00108"/>
    </source>
</evidence>
<feature type="DNA-binding region" description="Homeobox" evidence="8">
    <location>
        <begin position="336"/>
        <end position="398"/>
    </location>
</feature>
<dbReference type="SUPFAM" id="SSF46689">
    <property type="entry name" value="Homeodomain-like"/>
    <property type="match status" value="1"/>
</dbReference>
<dbReference type="SMART" id="SM00574">
    <property type="entry name" value="POX"/>
    <property type="match status" value="1"/>
</dbReference>
<evidence type="ECO:0000256" key="3">
    <source>
        <dbReference type="ARBA" id="ARBA00023015"/>
    </source>
</evidence>
<evidence type="ECO:0000256" key="5">
    <source>
        <dbReference type="ARBA" id="ARBA00023155"/>
    </source>
</evidence>
<dbReference type="Proteomes" id="UP000663760">
    <property type="component" value="Chromosome 7"/>
</dbReference>
<dbReference type="OrthoDB" id="10056939at2759"/>
<dbReference type="InterPro" id="IPR050224">
    <property type="entry name" value="TALE_homeobox"/>
</dbReference>
<dbReference type="GO" id="GO:0003677">
    <property type="term" value="F:DNA binding"/>
    <property type="evidence" value="ECO:0007669"/>
    <property type="project" value="UniProtKB-UniRule"/>
</dbReference>
<reference evidence="11" key="1">
    <citation type="submission" date="2020-02" db="EMBL/GenBank/DDBJ databases">
        <authorList>
            <person name="Scholz U."/>
            <person name="Mascher M."/>
            <person name="Fiebig A."/>
        </authorList>
    </citation>
    <scope>NUCLEOTIDE SEQUENCE</scope>
</reference>
<dbReference type="InterPro" id="IPR009057">
    <property type="entry name" value="Homeodomain-like_sf"/>
</dbReference>
<dbReference type="EMBL" id="LR746270">
    <property type="protein sequence ID" value="CAA7399472.1"/>
    <property type="molecule type" value="Genomic_DNA"/>
</dbReference>
<dbReference type="PANTHER" id="PTHR11850">
    <property type="entry name" value="HOMEOBOX PROTEIN TRANSCRIPTION FACTORS"/>
    <property type="match status" value="1"/>
</dbReference>
<evidence type="ECO:0000256" key="9">
    <source>
        <dbReference type="SAM" id="MobiDB-lite"/>
    </source>
</evidence>
<keyword evidence="4 8" id="KW-0238">DNA-binding</keyword>
<feature type="region of interest" description="Disordered" evidence="9">
    <location>
        <begin position="404"/>
        <end position="445"/>
    </location>
</feature>
<evidence type="ECO:0000256" key="6">
    <source>
        <dbReference type="ARBA" id="ARBA00023163"/>
    </source>
</evidence>
<dbReference type="PROSITE" id="PS50071">
    <property type="entry name" value="HOMEOBOX_2"/>
    <property type="match status" value="1"/>
</dbReference>
<dbReference type="FunFam" id="1.10.10.60:FF:000083">
    <property type="entry name" value="BEL1-like homeodomain protein 4"/>
    <property type="match status" value="1"/>
</dbReference>
<keyword evidence="7 8" id="KW-0539">Nucleus</keyword>
<keyword evidence="6" id="KW-0804">Transcription</keyword>
<name>A0A7I8KPS4_SPIIN</name>